<evidence type="ECO:0000313" key="2">
    <source>
        <dbReference type="EMBL" id="OOP68148.1"/>
    </source>
</evidence>
<keyword evidence="1" id="KW-0472">Membrane</keyword>
<dbReference type="EMBL" id="MTLA01000133">
    <property type="protein sequence ID" value="OOP68148.1"/>
    <property type="molecule type" value="Genomic_DNA"/>
</dbReference>
<feature type="transmembrane region" description="Helical" evidence="1">
    <location>
        <begin position="230"/>
        <end position="247"/>
    </location>
</feature>
<feature type="transmembrane region" description="Helical" evidence="1">
    <location>
        <begin position="177"/>
        <end position="194"/>
    </location>
</feature>
<protein>
    <recommendedName>
        <fullName evidence="4">DUF1189 domain-containing protein</fullName>
    </recommendedName>
</protein>
<keyword evidence="1" id="KW-0812">Transmembrane</keyword>
<accession>A0A8E2I8W6</accession>
<feature type="transmembrane region" description="Helical" evidence="1">
    <location>
        <begin position="20"/>
        <end position="41"/>
    </location>
</feature>
<comment type="caution">
    <text evidence="2">The sequence shown here is derived from an EMBL/GenBank/DDBJ whole genome shotgun (WGS) entry which is preliminary data.</text>
</comment>
<evidence type="ECO:0000313" key="3">
    <source>
        <dbReference type="Proteomes" id="UP000189761"/>
    </source>
</evidence>
<evidence type="ECO:0000256" key="1">
    <source>
        <dbReference type="SAM" id="Phobius"/>
    </source>
</evidence>
<evidence type="ECO:0008006" key="4">
    <source>
        <dbReference type="Google" id="ProtNLM"/>
    </source>
</evidence>
<organism evidence="2 3">
    <name type="scientific">Heyndrickxia oleronia</name>
    <dbReference type="NCBI Taxonomy" id="38875"/>
    <lineage>
        <taxon>Bacteria</taxon>
        <taxon>Bacillati</taxon>
        <taxon>Bacillota</taxon>
        <taxon>Bacilli</taxon>
        <taxon>Bacillales</taxon>
        <taxon>Bacillaceae</taxon>
        <taxon>Heyndrickxia</taxon>
    </lineage>
</organism>
<reference evidence="2 3" key="1">
    <citation type="submission" date="2017-01" db="EMBL/GenBank/DDBJ databases">
        <title>Draft genome sequence of Bacillus oleronius.</title>
        <authorList>
            <person name="Allam M."/>
        </authorList>
    </citation>
    <scope>NUCLEOTIDE SEQUENCE [LARGE SCALE GENOMIC DNA]</scope>
    <source>
        <strain evidence="2 3">DSM 9356</strain>
    </source>
</reference>
<name>A0A8E2I8W6_9BACI</name>
<dbReference type="InterPro" id="IPR009574">
    <property type="entry name" value="DUF1189"/>
</dbReference>
<sequence>MTIIQRFIKSLYSPKDIAKYRFLGIGRTILYVFLLMLLSTIPSLYHLSKMSIQALNEGKQIFMDELPPFIIENGELTSNESKPIIIKKDGFDIIFDSTGQTTENDVRNHGNAIALLKDEFFVVNNQTGQNFSYSTFQDNKMENKDIDKFLTSIHGVLWIVLPIIFVFLYLFTAALGFIKVSIFAGIGVLIAQALNRKLQYRQSWRLAAHSITLPTVFFFLMDAIKTVVPGGLFINWIVCFIMLYLSIREIPQPKIKA</sequence>
<proteinExistence type="predicted"/>
<keyword evidence="1" id="KW-1133">Transmembrane helix</keyword>
<dbReference type="Proteomes" id="UP000189761">
    <property type="component" value="Unassembled WGS sequence"/>
</dbReference>
<gene>
    <name evidence="2" type="ORF">BWZ43_12035</name>
</gene>
<feature type="transmembrane region" description="Helical" evidence="1">
    <location>
        <begin position="149"/>
        <end position="171"/>
    </location>
</feature>
<dbReference type="Pfam" id="PF06691">
    <property type="entry name" value="DUF1189"/>
    <property type="match status" value="1"/>
</dbReference>
<dbReference type="AlphaFoldDB" id="A0A8E2I8W6"/>
<keyword evidence="3" id="KW-1185">Reference proteome</keyword>
<dbReference type="RefSeq" id="WP_078110240.1">
    <property type="nucleotide sequence ID" value="NZ_CP065424.1"/>
</dbReference>